<name>A0A9X1Y2D4_9PROT</name>
<sequence>MRRTASFLSALAVAALVLGPTVADARPGGGVSAGSRGSRTFSAPPSTSTAPGTARPMERSMTEPSRPGMGAPMAGAAAQPARGGLFGGGFGAGLMGGLIGAGIGGLLFGHGFTGGLGGFASFLGFLLQIALLAGLAWLVIGFFRRRQQAQMAPAGMPPGMAREAMGGPLQNGGRALGGGVSPAGGPPVAVQPTDYEAFERLLKEVNGAWSRQDLAGLQRICTPEMVSYFNEQLTELASRGLRNETADVRLVQGDLAEAWREGRREYATVAMRVSMVDVTRRTADGAVVEGDPSRPSEATELWTFLRTDGGPWMLSAIQQTA</sequence>
<evidence type="ECO:0000256" key="1">
    <source>
        <dbReference type="SAM" id="MobiDB-lite"/>
    </source>
</evidence>
<dbReference type="SUPFAM" id="SSF54427">
    <property type="entry name" value="NTF2-like"/>
    <property type="match status" value="1"/>
</dbReference>
<evidence type="ECO:0000259" key="4">
    <source>
        <dbReference type="SMART" id="SM00978"/>
    </source>
</evidence>
<gene>
    <name evidence="5" type="ORF">M0638_00555</name>
</gene>
<keyword evidence="3" id="KW-0732">Signal</keyword>
<keyword evidence="6" id="KW-1185">Reference proteome</keyword>
<reference evidence="5" key="1">
    <citation type="submission" date="2022-04" db="EMBL/GenBank/DDBJ databases">
        <title>Roseomonas acroporae sp. nov., isolated from coral Acropora digitifera.</title>
        <authorList>
            <person name="Sun H."/>
        </authorList>
    </citation>
    <scope>NUCLEOTIDE SEQUENCE</scope>
    <source>
        <strain evidence="5">NAR14</strain>
    </source>
</reference>
<evidence type="ECO:0000313" key="5">
    <source>
        <dbReference type="EMBL" id="MCK8782869.1"/>
    </source>
</evidence>
<keyword evidence="2" id="KW-0472">Membrane</keyword>
<feature type="region of interest" description="Disordered" evidence="1">
    <location>
        <begin position="26"/>
        <end position="76"/>
    </location>
</feature>
<accession>A0A9X1Y2D4</accession>
<dbReference type="InterPro" id="IPR007379">
    <property type="entry name" value="Tim44-like_dom"/>
</dbReference>
<evidence type="ECO:0000313" key="6">
    <source>
        <dbReference type="Proteomes" id="UP001139516"/>
    </source>
</evidence>
<protein>
    <submittedName>
        <fullName evidence="5">TIM44-like domain-containing protein</fullName>
    </submittedName>
</protein>
<feature type="compositionally biased region" description="Polar residues" evidence="1">
    <location>
        <begin position="40"/>
        <end position="51"/>
    </location>
</feature>
<dbReference type="PANTHER" id="PTHR41542">
    <property type="entry name" value="BLL5807 PROTEIN"/>
    <property type="match status" value="1"/>
</dbReference>
<feature type="compositionally biased region" description="Low complexity" evidence="1">
    <location>
        <begin position="66"/>
        <end position="76"/>
    </location>
</feature>
<feature type="domain" description="Tim44-like" evidence="4">
    <location>
        <begin position="176"/>
        <end position="319"/>
    </location>
</feature>
<feature type="transmembrane region" description="Helical" evidence="2">
    <location>
        <begin position="120"/>
        <end position="143"/>
    </location>
</feature>
<dbReference type="PANTHER" id="PTHR41542:SF1">
    <property type="entry name" value="BLL5807 PROTEIN"/>
    <property type="match status" value="1"/>
</dbReference>
<dbReference type="SMART" id="SM00978">
    <property type="entry name" value="Tim44"/>
    <property type="match status" value="1"/>
</dbReference>
<feature type="chain" id="PRO_5040962994" evidence="3">
    <location>
        <begin position="26"/>
        <end position="321"/>
    </location>
</feature>
<dbReference type="Gene3D" id="3.10.450.240">
    <property type="match status" value="1"/>
</dbReference>
<proteinExistence type="predicted"/>
<dbReference type="EMBL" id="JALPRX010000002">
    <property type="protein sequence ID" value="MCK8782869.1"/>
    <property type="molecule type" value="Genomic_DNA"/>
</dbReference>
<evidence type="ECO:0000256" key="3">
    <source>
        <dbReference type="SAM" id="SignalP"/>
    </source>
</evidence>
<evidence type="ECO:0000256" key="2">
    <source>
        <dbReference type="SAM" id="Phobius"/>
    </source>
</evidence>
<dbReference type="InterPro" id="IPR032710">
    <property type="entry name" value="NTF2-like_dom_sf"/>
</dbReference>
<dbReference type="RefSeq" id="WP_248664999.1">
    <property type="nucleotide sequence ID" value="NZ_JALPRX010000002.1"/>
</dbReference>
<dbReference type="Pfam" id="PF04280">
    <property type="entry name" value="Tim44"/>
    <property type="match status" value="1"/>
</dbReference>
<keyword evidence="2" id="KW-1133">Transmembrane helix</keyword>
<organism evidence="5 6">
    <name type="scientific">Roseomonas acroporae</name>
    <dbReference type="NCBI Taxonomy" id="2937791"/>
    <lineage>
        <taxon>Bacteria</taxon>
        <taxon>Pseudomonadati</taxon>
        <taxon>Pseudomonadota</taxon>
        <taxon>Alphaproteobacteria</taxon>
        <taxon>Acetobacterales</taxon>
        <taxon>Roseomonadaceae</taxon>
        <taxon>Roseomonas</taxon>
    </lineage>
</organism>
<dbReference type="Proteomes" id="UP001139516">
    <property type="component" value="Unassembled WGS sequence"/>
</dbReference>
<feature type="signal peptide" evidence="3">
    <location>
        <begin position="1"/>
        <end position="25"/>
    </location>
</feature>
<keyword evidence="2" id="KW-0812">Transmembrane</keyword>
<dbReference type="AlphaFoldDB" id="A0A9X1Y2D4"/>
<feature type="transmembrane region" description="Helical" evidence="2">
    <location>
        <begin position="85"/>
        <end position="108"/>
    </location>
</feature>
<comment type="caution">
    <text evidence="5">The sequence shown here is derived from an EMBL/GenBank/DDBJ whole genome shotgun (WGS) entry which is preliminary data.</text>
</comment>